<proteinExistence type="predicted"/>
<organism evidence="1 2">
    <name type="scientific">Desulfonema magnum</name>
    <dbReference type="NCBI Taxonomy" id="45655"/>
    <lineage>
        <taxon>Bacteria</taxon>
        <taxon>Pseudomonadati</taxon>
        <taxon>Thermodesulfobacteriota</taxon>
        <taxon>Desulfobacteria</taxon>
        <taxon>Desulfobacterales</taxon>
        <taxon>Desulfococcaceae</taxon>
        <taxon>Desulfonema</taxon>
    </lineage>
</organism>
<evidence type="ECO:0000313" key="1">
    <source>
        <dbReference type="EMBL" id="QTA92799.1"/>
    </source>
</evidence>
<name>A0A975BX73_9BACT</name>
<dbReference type="KEGG" id="dmm:dnm_088910"/>
<gene>
    <name evidence="1" type="ORF">dnm_088910</name>
</gene>
<keyword evidence="2" id="KW-1185">Reference proteome</keyword>
<dbReference type="AlphaFoldDB" id="A0A975BX73"/>
<dbReference type="RefSeq" id="WP_207680021.1">
    <property type="nucleotide sequence ID" value="NZ_CP061800.1"/>
</dbReference>
<protein>
    <submittedName>
        <fullName evidence="1">Tetratricopeptide repeat-containing</fullName>
    </submittedName>
</protein>
<dbReference type="Gene3D" id="1.25.40.10">
    <property type="entry name" value="Tetratricopeptide repeat domain"/>
    <property type="match status" value="1"/>
</dbReference>
<reference evidence="1" key="1">
    <citation type="journal article" date="2021" name="Microb. Physiol.">
        <title>Proteogenomic Insights into the Physiology of Marine, Sulfate-Reducing, Filamentous Desulfonema limicola and Desulfonema magnum.</title>
        <authorList>
            <person name="Schnaars V."/>
            <person name="Wohlbrand L."/>
            <person name="Scheve S."/>
            <person name="Hinrichs C."/>
            <person name="Reinhardt R."/>
            <person name="Rabus R."/>
        </authorList>
    </citation>
    <scope>NUCLEOTIDE SEQUENCE</scope>
    <source>
        <strain evidence="1">4be13</strain>
    </source>
</reference>
<dbReference type="EMBL" id="CP061800">
    <property type="protein sequence ID" value="QTA92799.1"/>
    <property type="molecule type" value="Genomic_DNA"/>
</dbReference>
<sequence length="74" mass="8405">MKYTILILIIIAAVTFSGCSGNNAKELYDTAKLEELQNNPEHARQLYQELIKKHPKSEYAKIAKNRLSALQKSN</sequence>
<dbReference type="InterPro" id="IPR011990">
    <property type="entry name" value="TPR-like_helical_dom_sf"/>
</dbReference>
<dbReference type="Proteomes" id="UP000663722">
    <property type="component" value="Chromosome"/>
</dbReference>
<dbReference type="PROSITE" id="PS51257">
    <property type="entry name" value="PROKAR_LIPOPROTEIN"/>
    <property type="match status" value="1"/>
</dbReference>
<accession>A0A975BX73</accession>
<evidence type="ECO:0000313" key="2">
    <source>
        <dbReference type="Proteomes" id="UP000663722"/>
    </source>
</evidence>